<proteinExistence type="predicted"/>
<dbReference type="Proteomes" id="UP000669887">
    <property type="component" value="Unassembled WGS sequence"/>
</dbReference>
<evidence type="ECO:0000256" key="1">
    <source>
        <dbReference type="SAM" id="MobiDB-lite"/>
    </source>
</evidence>
<reference evidence="3" key="1">
    <citation type="submission" date="2021-03" db="EMBL/GenBank/DDBJ databases">
        <title>X isolated from Micromonospora tulbaghiae.</title>
        <authorList>
            <person name="Stennett H.L."/>
        </authorList>
    </citation>
    <scope>NUCLEOTIDE SEQUENCE</scope>
    <source>
        <strain evidence="3">28M1-20</strain>
    </source>
</reference>
<gene>
    <name evidence="3" type="ORF">J5U46_05925</name>
</gene>
<sequence>MCHRSRRTEARLQRAPRRQRLLHAGGHRGPPDGVGRHGARVRQEPHRPERGASFRTEARLPSRSSTHRGRGAASTDAISIWKGRRMIREIHDRTGALVTVRLNQTLPIGTYTISLAEGSPLGRADFVDSPGVDGERVVFHTEVDQKFLGRGLAGLLVREVLADSIRTGVTVVPVCPLFAGHLRRHGAEFVADGGKFRAPTPTDMALVRRATKSRVSSPLRACREDHQ</sequence>
<accession>A0AAW4JLI2</accession>
<evidence type="ECO:0000313" key="4">
    <source>
        <dbReference type="Proteomes" id="UP000669887"/>
    </source>
</evidence>
<name>A0AAW4JLI2_9ACTN</name>
<dbReference type="EMBL" id="JAGFVQ010000007">
    <property type="protein sequence ID" value="MBO4139694.1"/>
    <property type="molecule type" value="Genomic_DNA"/>
</dbReference>
<organism evidence="3 4">
    <name type="scientific">Micromonospora tulbaghiae</name>
    <dbReference type="NCBI Taxonomy" id="479978"/>
    <lineage>
        <taxon>Bacteria</taxon>
        <taxon>Bacillati</taxon>
        <taxon>Actinomycetota</taxon>
        <taxon>Actinomycetes</taxon>
        <taxon>Micromonosporales</taxon>
        <taxon>Micromonosporaceae</taxon>
        <taxon>Micromonospora</taxon>
    </lineage>
</organism>
<dbReference type="InterPro" id="IPR016181">
    <property type="entry name" value="Acyl_CoA_acyltransferase"/>
</dbReference>
<feature type="region of interest" description="Disordered" evidence="1">
    <location>
        <begin position="1"/>
        <end position="75"/>
    </location>
</feature>
<dbReference type="InterPro" id="IPR031165">
    <property type="entry name" value="GNAT_YJDJ"/>
</dbReference>
<dbReference type="Pfam" id="PF14542">
    <property type="entry name" value="Acetyltransf_CG"/>
    <property type="match status" value="1"/>
</dbReference>
<feature type="domain" description="N-acetyltransferase" evidence="2">
    <location>
        <begin position="103"/>
        <end position="194"/>
    </location>
</feature>
<feature type="compositionally biased region" description="Basic and acidic residues" evidence="1">
    <location>
        <begin position="41"/>
        <end position="60"/>
    </location>
</feature>
<dbReference type="PROSITE" id="PS51729">
    <property type="entry name" value="GNAT_YJDJ"/>
    <property type="match status" value="1"/>
</dbReference>
<evidence type="ECO:0000313" key="3">
    <source>
        <dbReference type="EMBL" id="MBO4139694.1"/>
    </source>
</evidence>
<dbReference type="RefSeq" id="WP_208576686.1">
    <property type="nucleotide sequence ID" value="NZ_JAGFVQ010000007.1"/>
</dbReference>
<dbReference type="AlphaFoldDB" id="A0AAW4JLI2"/>
<evidence type="ECO:0000259" key="2">
    <source>
        <dbReference type="PROSITE" id="PS51729"/>
    </source>
</evidence>
<protein>
    <submittedName>
        <fullName evidence="3">N-acetyltransferase</fullName>
    </submittedName>
</protein>
<comment type="caution">
    <text evidence="3">The sequence shown here is derived from an EMBL/GenBank/DDBJ whole genome shotgun (WGS) entry which is preliminary data.</text>
</comment>
<dbReference type="SUPFAM" id="SSF55729">
    <property type="entry name" value="Acyl-CoA N-acyltransferases (Nat)"/>
    <property type="match status" value="1"/>
</dbReference>
<dbReference type="Gene3D" id="3.40.630.30">
    <property type="match status" value="1"/>
</dbReference>